<evidence type="ECO:0008006" key="4">
    <source>
        <dbReference type="Google" id="ProtNLM"/>
    </source>
</evidence>
<keyword evidence="1" id="KW-0812">Transmembrane</keyword>
<feature type="transmembrane region" description="Helical" evidence="1">
    <location>
        <begin position="88"/>
        <end position="113"/>
    </location>
</feature>
<name>A0A0P6X981_9CHLR</name>
<feature type="transmembrane region" description="Helical" evidence="1">
    <location>
        <begin position="56"/>
        <end position="82"/>
    </location>
</feature>
<dbReference type="EMBL" id="LGCL01000043">
    <property type="protein sequence ID" value="KPL70912.1"/>
    <property type="molecule type" value="Genomic_DNA"/>
</dbReference>
<sequence length="203" mass="21980">MITCPWCGTSFLSFKPNCTNCGGPMPLPAPERPSGAAILPPPAPPRPISDRYVWKLVLVDGWAIAGFVFSLLGAIFSVIGLALTLGVITAFVGIPFALLGLVFLGGGVALAFWRYTEKQKIVNVLKWGSAALGVINTVEQNFTVRINQRHPWQIDYQFQSGGQTLNGQVSTLSQPGPQFQPGQQVYVLYMPGEPQLNALYPHP</sequence>
<proteinExistence type="predicted"/>
<dbReference type="AlphaFoldDB" id="A0A0P6X981"/>
<dbReference type="RefSeq" id="WP_075064416.1">
    <property type="nucleotide sequence ID" value="NZ_LGCL01000043.1"/>
</dbReference>
<evidence type="ECO:0000313" key="3">
    <source>
        <dbReference type="Proteomes" id="UP000050417"/>
    </source>
</evidence>
<evidence type="ECO:0000256" key="1">
    <source>
        <dbReference type="SAM" id="Phobius"/>
    </source>
</evidence>
<evidence type="ECO:0000313" key="2">
    <source>
        <dbReference type="EMBL" id="KPL70912.1"/>
    </source>
</evidence>
<protein>
    <recommendedName>
        <fullName evidence="4">DUF3592 domain-containing protein</fullName>
    </recommendedName>
</protein>
<accession>A0A0P6X981</accession>
<reference evidence="2 3" key="1">
    <citation type="submission" date="2015-07" db="EMBL/GenBank/DDBJ databases">
        <title>Genome sequence of Ornatilinea apprima DSM 23815.</title>
        <authorList>
            <person name="Hemp J."/>
            <person name="Ward L.M."/>
            <person name="Pace L.A."/>
            <person name="Fischer W.W."/>
        </authorList>
    </citation>
    <scope>NUCLEOTIDE SEQUENCE [LARGE SCALE GENOMIC DNA]</scope>
    <source>
        <strain evidence="2 3">P3M-1</strain>
    </source>
</reference>
<keyword evidence="1" id="KW-0472">Membrane</keyword>
<organism evidence="2 3">
    <name type="scientific">Ornatilinea apprima</name>
    <dbReference type="NCBI Taxonomy" id="1134406"/>
    <lineage>
        <taxon>Bacteria</taxon>
        <taxon>Bacillati</taxon>
        <taxon>Chloroflexota</taxon>
        <taxon>Anaerolineae</taxon>
        <taxon>Anaerolineales</taxon>
        <taxon>Anaerolineaceae</taxon>
        <taxon>Ornatilinea</taxon>
    </lineage>
</organism>
<dbReference type="Proteomes" id="UP000050417">
    <property type="component" value="Unassembled WGS sequence"/>
</dbReference>
<gene>
    <name evidence="2" type="ORF">ADN00_17945</name>
</gene>
<keyword evidence="3" id="KW-1185">Reference proteome</keyword>
<dbReference type="OrthoDB" id="1144220at2"/>
<keyword evidence="1" id="KW-1133">Transmembrane helix</keyword>
<comment type="caution">
    <text evidence="2">The sequence shown here is derived from an EMBL/GenBank/DDBJ whole genome shotgun (WGS) entry which is preliminary data.</text>
</comment>